<sequence length="197" mass="22275">MLACVEKEERTIFRWLRQLPCARTMERSTSKELMAGIESRFFEGPEHQRSPRYSLTDFDNGLYKTVGEISAVSLAQGGPAPAFFSPWTYSYLCSGQIIPTILNRDSVADVQLQGLLDQIYWSYLCAKQGVHSSVPSYSSTEVAAYVGSIKRRPAVVWPSTANRAVPRYLPGPVCSFWNIELYDFDNRQVWTSLENGK</sequence>
<dbReference type="Proteomes" id="UP001557470">
    <property type="component" value="Unassembled WGS sequence"/>
</dbReference>
<accession>A0ABD0W0B6</accession>
<evidence type="ECO:0000313" key="1">
    <source>
        <dbReference type="EMBL" id="KAL0964142.1"/>
    </source>
</evidence>
<gene>
    <name evidence="1" type="ORF">UPYG_G00319670</name>
</gene>
<proteinExistence type="predicted"/>
<keyword evidence="2" id="KW-1185">Reference proteome</keyword>
<protein>
    <submittedName>
        <fullName evidence="1">Uncharacterized protein</fullName>
    </submittedName>
</protein>
<evidence type="ECO:0000313" key="2">
    <source>
        <dbReference type="Proteomes" id="UP001557470"/>
    </source>
</evidence>
<dbReference type="AlphaFoldDB" id="A0ABD0W0B6"/>
<dbReference type="EMBL" id="JAGEUA010000010">
    <property type="protein sequence ID" value="KAL0964142.1"/>
    <property type="molecule type" value="Genomic_DNA"/>
</dbReference>
<name>A0ABD0W0B6_UMBPY</name>
<comment type="caution">
    <text evidence="1">The sequence shown here is derived from an EMBL/GenBank/DDBJ whole genome shotgun (WGS) entry which is preliminary data.</text>
</comment>
<organism evidence="1 2">
    <name type="scientific">Umbra pygmaea</name>
    <name type="common">Eastern mudminnow</name>
    <dbReference type="NCBI Taxonomy" id="75934"/>
    <lineage>
        <taxon>Eukaryota</taxon>
        <taxon>Metazoa</taxon>
        <taxon>Chordata</taxon>
        <taxon>Craniata</taxon>
        <taxon>Vertebrata</taxon>
        <taxon>Euteleostomi</taxon>
        <taxon>Actinopterygii</taxon>
        <taxon>Neopterygii</taxon>
        <taxon>Teleostei</taxon>
        <taxon>Protacanthopterygii</taxon>
        <taxon>Esociformes</taxon>
        <taxon>Umbridae</taxon>
        <taxon>Umbra</taxon>
    </lineage>
</organism>
<reference evidence="1 2" key="1">
    <citation type="submission" date="2024-06" db="EMBL/GenBank/DDBJ databases">
        <authorList>
            <person name="Pan Q."/>
            <person name="Wen M."/>
            <person name="Jouanno E."/>
            <person name="Zahm M."/>
            <person name="Klopp C."/>
            <person name="Cabau C."/>
            <person name="Louis A."/>
            <person name="Berthelot C."/>
            <person name="Parey E."/>
            <person name="Roest Crollius H."/>
            <person name="Montfort J."/>
            <person name="Robinson-Rechavi M."/>
            <person name="Bouchez O."/>
            <person name="Lampietro C."/>
            <person name="Lopez Roques C."/>
            <person name="Donnadieu C."/>
            <person name="Postlethwait J."/>
            <person name="Bobe J."/>
            <person name="Verreycken H."/>
            <person name="Guiguen Y."/>
        </authorList>
    </citation>
    <scope>NUCLEOTIDE SEQUENCE [LARGE SCALE GENOMIC DNA]</scope>
    <source>
        <strain evidence="1">Up_M1</strain>
        <tissue evidence="1">Testis</tissue>
    </source>
</reference>